<dbReference type="EMBL" id="JAADJG010000126">
    <property type="protein sequence ID" value="KAF4454384.1"/>
    <property type="molecule type" value="Genomic_DNA"/>
</dbReference>
<dbReference type="InterPro" id="IPR002818">
    <property type="entry name" value="DJ-1/PfpI"/>
</dbReference>
<gene>
    <name evidence="2" type="ORF">F53441_3101</name>
</gene>
<evidence type="ECO:0000313" key="3">
    <source>
        <dbReference type="Proteomes" id="UP000605986"/>
    </source>
</evidence>
<dbReference type="Proteomes" id="UP000605986">
    <property type="component" value="Unassembled WGS sequence"/>
</dbReference>
<dbReference type="InterPro" id="IPR029062">
    <property type="entry name" value="Class_I_gatase-like"/>
</dbReference>
<sequence>MAPLHFGTLVYDYQAIDVIGPVDLVNSSSKPYIEALSAFMKIPEDTSSRAPEWVFHHIGITKDPFVLQTSNLPIIPTTTVDECPELDVLLLGGPDPANFELHPKYAELIQKHVAAGKVLFTTCTGATVAAAAGVLTGKNATINHCAIPLARQRFPDVKWTDEKKWVVEGNIRTAGGAVAGMDMVAQWMKEKFGMDILTLATSLLDYEPRDIDGILNVIPKRFDENGKQLQTHVFEPKE</sequence>
<dbReference type="Pfam" id="PF01965">
    <property type="entry name" value="DJ-1_PfpI"/>
    <property type="match status" value="1"/>
</dbReference>
<organism evidence="2 3">
    <name type="scientific">Fusarium austroafricanum</name>
    <dbReference type="NCBI Taxonomy" id="2364996"/>
    <lineage>
        <taxon>Eukaryota</taxon>
        <taxon>Fungi</taxon>
        <taxon>Dikarya</taxon>
        <taxon>Ascomycota</taxon>
        <taxon>Pezizomycotina</taxon>
        <taxon>Sordariomycetes</taxon>
        <taxon>Hypocreomycetidae</taxon>
        <taxon>Hypocreales</taxon>
        <taxon>Nectriaceae</taxon>
        <taxon>Fusarium</taxon>
        <taxon>Fusarium concolor species complex</taxon>
    </lineage>
</organism>
<dbReference type="AlphaFoldDB" id="A0A8H4KRF8"/>
<evidence type="ECO:0000259" key="1">
    <source>
        <dbReference type="Pfam" id="PF01965"/>
    </source>
</evidence>
<keyword evidence="3" id="KW-1185">Reference proteome</keyword>
<dbReference type="InterPro" id="IPR052158">
    <property type="entry name" value="INH-QAR"/>
</dbReference>
<dbReference type="PANTHER" id="PTHR43130:SF7">
    <property type="entry name" value="DJ-1_PFPI DOMAIN-CONTAINING PROTEIN"/>
    <property type="match status" value="1"/>
</dbReference>
<dbReference type="SUPFAM" id="SSF52317">
    <property type="entry name" value="Class I glutamine amidotransferase-like"/>
    <property type="match status" value="1"/>
</dbReference>
<proteinExistence type="predicted"/>
<dbReference type="Gene3D" id="3.40.50.880">
    <property type="match status" value="1"/>
</dbReference>
<accession>A0A8H4KRF8</accession>
<evidence type="ECO:0000313" key="2">
    <source>
        <dbReference type="EMBL" id="KAF4454384.1"/>
    </source>
</evidence>
<comment type="caution">
    <text evidence="2">The sequence shown here is derived from an EMBL/GenBank/DDBJ whole genome shotgun (WGS) entry which is preliminary data.</text>
</comment>
<protein>
    <recommendedName>
        <fullName evidence="1">DJ-1/PfpI domain-containing protein</fullName>
    </recommendedName>
</protein>
<reference evidence="2" key="1">
    <citation type="submission" date="2020-01" db="EMBL/GenBank/DDBJ databases">
        <title>Identification and distribution of gene clusters putatively required for synthesis of sphingolipid metabolism inhibitors in phylogenetically diverse species of the filamentous fungus Fusarium.</title>
        <authorList>
            <person name="Kim H.-S."/>
            <person name="Busman M."/>
            <person name="Brown D.W."/>
            <person name="Divon H."/>
            <person name="Uhlig S."/>
            <person name="Proctor R.H."/>
        </authorList>
    </citation>
    <scope>NUCLEOTIDE SEQUENCE</scope>
    <source>
        <strain evidence="2">NRRL 53441</strain>
    </source>
</reference>
<name>A0A8H4KRF8_9HYPO</name>
<feature type="domain" description="DJ-1/PfpI" evidence="1">
    <location>
        <begin position="72"/>
        <end position="189"/>
    </location>
</feature>
<dbReference type="OrthoDB" id="543156at2759"/>
<dbReference type="PANTHER" id="PTHR43130">
    <property type="entry name" value="ARAC-FAMILY TRANSCRIPTIONAL REGULATOR"/>
    <property type="match status" value="1"/>
</dbReference>